<dbReference type="EMBL" id="CM056818">
    <property type="protein sequence ID" value="KAJ8622414.1"/>
    <property type="molecule type" value="Genomic_DNA"/>
</dbReference>
<accession>A0ACC2KMK1</accession>
<organism evidence="1 2">
    <name type="scientific">Persea americana</name>
    <name type="common">Avocado</name>
    <dbReference type="NCBI Taxonomy" id="3435"/>
    <lineage>
        <taxon>Eukaryota</taxon>
        <taxon>Viridiplantae</taxon>
        <taxon>Streptophyta</taxon>
        <taxon>Embryophyta</taxon>
        <taxon>Tracheophyta</taxon>
        <taxon>Spermatophyta</taxon>
        <taxon>Magnoliopsida</taxon>
        <taxon>Magnoliidae</taxon>
        <taxon>Laurales</taxon>
        <taxon>Lauraceae</taxon>
        <taxon>Persea</taxon>
    </lineage>
</organism>
<keyword evidence="2" id="KW-1185">Reference proteome</keyword>
<evidence type="ECO:0000313" key="2">
    <source>
        <dbReference type="Proteomes" id="UP001234297"/>
    </source>
</evidence>
<name>A0ACC2KMK1_PERAE</name>
<dbReference type="Proteomes" id="UP001234297">
    <property type="component" value="Chromosome 10"/>
</dbReference>
<gene>
    <name evidence="1" type="ORF">MRB53_030943</name>
</gene>
<evidence type="ECO:0000313" key="1">
    <source>
        <dbReference type="EMBL" id="KAJ8622414.1"/>
    </source>
</evidence>
<reference evidence="1 2" key="1">
    <citation type="journal article" date="2022" name="Hortic Res">
        <title>A haplotype resolved chromosomal level avocado genome allows analysis of novel avocado genes.</title>
        <authorList>
            <person name="Nath O."/>
            <person name="Fletcher S.J."/>
            <person name="Hayward A."/>
            <person name="Shaw L.M."/>
            <person name="Masouleh A.K."/>
            <person name="Furtado A."/>
            <person name="Henry R.J."/>
            <person name="Mitter N."/>
        </authorList>
    </citation>
    <scope>NUCLEOTIDE SEQUENCE [LARGE SCALE GENOMIC DNA]</scope>
    <source>
        <strain evidence="2">cv. Hass</strain>
    </source>
</reference>
<sequence>MGVHRHWLGDPLSISLFREPYQVPATVEVRPDGPDDGFTYSDGWMPFWLVSVVEGGVRFPLHPLLRDCLREWGLSPCQLLPNGYKIIMGAVRLNEILSINLGVSDIEEAYDLCKSAEGHTYYLRLRLHRTAFVTALEDSYKYTGEDRVFVRGAWEFGEAEPSTTARIPRRIGVPPNFRQRRELARRNRWKVNSDWHEKVRKYRGHHYQAAYSLLGYKPHYKSFILPRRVTGIDSVLQGESIGPDTVQTEAPVPETVTVAIPSGIPVEPGGQSPVREPAATKRAETGRRRQRQKFVVSSESRSTSSSEESEVEMLRGRHQRFVAEDLAAAAFGDMGETSGPSRDADAVPSTSTAAAAEVHAAETETVPEATDGAQSGTPAAAEVGASPPAIIVEESHSDLGRGDTAEVVEARRPEKRPRVEAQSAPEPAMSVGGSAAPSDFIRWRLDIEGVLGGQLAESDRAVSPEVVAALGRACALPQDMARWAQMDNESQLLSSMRSLVALLQKCQTGMGRLDAAEARAAAWAAEKEELRKSLAAKDAILEEAASKNADLLAELDAARALAEHLKEEAKEAKDQNVQLSWKLDEVRLASSRREEDMQMLRGTKSRLIS</sequence>
<comment type="caution">
    <text evidence="1">The sequence shown here is derived from an EMBL/GenBank/DDBJ whole genome shotgun (WGS) entry which is preliminary data.</text>
</comment>
<proteinExistence type="predicted"/>
<protein>
    <submittedName>
        <fullName evidence="1">Uncharacterized protein</fullName>
    </submittedName>
</protein>